<sequence length="654" mass="67805">MNLKLSHVWKYLALVSVATLNATTAHAGTFTNTTTGAIGNATACAGAPDFGATITTGNLVRSFTVAGEPNVADLDVGFIASHTWRGDIRLILRPPSGIADQVTLLVSDTSGAGNDDNYNIRLSDQATPTVNTGSHDVANNTAIAPYQFTVRPSTAGVLSSFNGTDPNGTWQMIICDGAGTEEGSFIRGELIFSAPSADLSLALSTSNPAPEQNSSFNLTAQINNAGPISSAMTAEVALPTGLSYISHTGPGTYDPVTKIVTISSTVASGANVQTVINTLTNPSGSYVTTAEIKTSSVVDPDSTPGNNSTTEDDDDTLTVSPTPPLFISQLTCPTADQFALNWTDRTDPVRGWTTGELTEDYTVEGREMNFVIDGATTRFIPRTYGGATFATPASEDQFANGSADFGVLQYVQMDNTGETVDVEFTVGTLGEGVDQLEFEIRDVDNGTDGSGFEWADRITVSGSFNGTDVTPIITTGSANTSTGNTILGTAGSATGSSDGNVLISFTSPVDTVGYTYGNSGTTATLAVQIISLQRITMCPAKVADLSAVKTVEVYDPGALGLYMTPGNEVLYKITVTNSAAATADAEDVDISDTLPENLKFVSATTTGFSGGAFGSPPLPAPNTDCAVTSCVIRYSGGDVPIDTTAEIQVRAMIK</sequence>
<feature type="signal peptide" evidence="4">
    <location>
        <begin position="1"/>
        <end position="27"/>
    </location>
</feature>
<evidence type="ECO:0000256" key="2">
    <source>
        <dbReference type="ARBA" id="ARBA00022801"/>
    </source>
</evidence>
<feature type="domain" description="P/Homo B" evidence="5">
    <location>
        <begin position="27"/>
        <end position="198"/>
    </location>
</feature>
<accession>A0A918KII9</accession>
<dbReference type="PROSITE" id="PS51829">
    <property type="entry name" value="P_HOMO_B"/>
    <property type="match status" value="1"/>
</dbReference>
<dbReference type="GO" id="GO:0006508">
    <property type="term" value="P:proteolysis"/>
    <property type="evidence" value="ECO:0007669"/>
    <property type="project" value="UniProtKB-KW"/>
</dbReference>
<dbReference type="InterPro" id="IPR047589">
    <property type="entry name" value="DUF11_rpt"/>
</dbReference>
<evidence type="ECO:0000259" key="5">
    <source>
        <dbReference type="PROSITE" id="PS51829"/>
    </source>
</evidence>
<organism evidence="6 7">
    <name type="scientific">Litorimonas cladophorae</name>
    <dbReference type="NCBI Taxonomy" id="1220491"/>
    <lineage>
        <taxon>Bacteria</taxon>
        <taxon>Pseudomonadati</taxon>
        <taxon>Pseudomonadota</taxon>
        <taxon>Alphaproteobacteria</taxon>
        <taxon>Maricaulales</taxon>
        <taxon>Robiginitomaculaceae</taxon>
    </lineage>
</organism>
<feature type="compositionally biased region" description="Polar residues" evidence="3">
    <location>
        <begin position="295"/>
        <end position="309"/>
    </location>
</feature>
<dbReference type="Gene3D" id="2.60.120.260">
    <property type="entry name" value="Galactose-binding domain-like"/>
    <property type="match status" value="1"/>
</dbReference>
<dbReference type="InterPro" id="IPR008979">
    <property type="entry name" value="Galactose-bd-like_sf"/>
</dbReference>
<reference evidence="6 7" key="1">
    <citation type="journal article" date="2014" name="Int. J. Syst. Evol. Microbiol.">
        <title>Complete genome sequence of Corynebacterium casei LMG S-19264T (=DSM 44701T), isolated from a smear-ripened cheese.</title>
        <authorList>
            <consortium name="US DOE Joint Genome Institute (JGI-PGF)"/>
            <person name="Walter F."/>
            <person name="Albersmeier A."/>
            <person name="Kalinowski J."/>
            <person name="Ruckert C."/>
        </authorList>
    </citation>
    <scope>NUCLEOTIDE SEQUENCE [LARGE SCALE GENOMIC DNA]</scope>
    <source>
        <strain evidence="6 7">KCTC 23968</strain>
    </source>
</reference>
<comment type="caution">
    <text evidence="6">The sequence shown here is derived from an EMBL/GenBank/DDBJ whole genome shotgun (WGS) entry which is preliminary data.</text>
</comment>
<keyword evidence="7" id="KW-1185">Reference proteome</keyword>
<feature type="chain" id="PRO_5037311120" description="P/Homo B domain-containing protein" evidence="4">
    <location>
        <begin position="28"/>
        <end position="654"/>
    </location>
</feature>
<name>A0A918KII9_9PROT</name>
<evidence type="ECO:0000256" key="1">
    <source>
        <dbReference type="ARBA" id="ARBA00022670"/>
    </source>
</evidence>
<keyword evidence="4" id="KW-0732">Signal</keyword>
<keyword evidence="2" id="KW-0378">Hydrolase</keyword>
<dbReference type="InterPro" id="IPR001434">
    <property type="entry name" value="OmcB-like_DUF11"/>
</dbReference>
<evidence type="ECO:0000256" key="4">
    <source>
        <dbReference type="SAM" id="SignalP"/>
    </source>
</evidence>
<dbReference type="Proteomes" id="UP000600865">
    <property type="component" value="Unassembled WGS sequence"/>
</dbReference>
<dbReference type="EMBL" id="BMYV01000001">
    <property type="protein sequence ID" value="GGX62487.1"/>
    <property type="molecule type" value="Genomic_DNA"/>
</dbReference>
<dbReference type="NCBIfam" id="TIGR01451">
    <property type="entry name" value="B_ant_repeat"/>
    <property type="match status" value="1"/>
</dbReference>
<feature type="region of interest" description="Disordered" evidence="3">
    <location>
        <begin position="295"/>
        <end position="318"/>
    </location>
</feature>
<dbReference type="AlphaFoldDB" id="A0A918KII9"/>
<dbReference type="SUPFAM" id="SSF49785">
    <property type="entry name" value="Galactose-binding domain-like"/>
    <property type="match status" value="1"/>
</dbReference>
<keyword evidence="1" id="KW-0645">Protease</keyword>
<dbReference type="Pfam" id="PF01345">
    <property type="entry name" value="DUF11"/>
    <property type="match status" value="2"/>
</dbReference>
<evidence type="ECO:0000313" key="7">
    <source>
        <dbReference type="Proteomes" id="UP000600865"/>
    </source>
</evidence>
<evidence type="ECO:0000313" key="6">
    <source>
        <dbReference type="EMBL" id="GGX62487.1"/>
    </source>
</evidence>
<dbReference type="InterPro" id="IPR002884">
    <property type="entry name" value="P_dom"/>
</dbReference>
<gene>
    <name evidence="6" type="ORF">GCM10011309_10570</name>
</gene>
<dbReference type="GO" id="GO:0004252">
    <property type="term" value="F:serine-type endopeptidase activity"/>
    <property type="evidence" value="ECO:0007669"/>
    <property type="project" value="InterPro"/>
</dbReference>
<protein>
    <recommendedName>
        <fullName evidence="5">P/Homo B domain-containing protein</fullName>
    </recommendedName>
</protein>
<evidence type="ECO:0000256" key="3">
    <source>
        <dbReference type="SAM" id="MobiDB-lite"/>
    </source>
</evidence>
<proteinExistence type="predicted"/>
<dbReference type="RefSeq" id="WP_189582307.1">
    <property type="nucleotide sequence ID" value="NZ_BMYV01000001.1"/>
</dbReference>